<dbReference type="AlphaFoldDB" id="U9T5S6"/>
<protein>
    <submittedName>
        <fullName evidence="1">Uncharacterized protein</fullName>
    </submittedName>
</protein>
<gene>
    <name evidence="1" type="ORF">GLOINDRAFT_86792</name>
</gene>
<proteinExistence type="predicted"/>
<dbReference type="HOGENOM" id="CLU_1289544_0_0_1"/>
<sequence length="214" mass="25171">MSLCHYVLIKVQLCAVRLCFLEYRTGKIPGIILGTTITIVVNSIRIIKISTRLFDRIKNIFEQLERLITPSFFVKNFGFDNLRYCHSAKGSPVEQNSRFTPKSLISRVHILRILRSYGNRFADQPHRYCIRKRKIYELSTALDAYVEFFHYNIKFPIYKYQIASAWAGYVKLHFIHALNFVLKRDIHVNHVPDHNFHYKKLRSYSGVSKSEPAI</sequence>
<accession>U9T5S6</accession>
<organism evidence="1">
    <name type="scientific">Rhizophagus irregularis (strain DAOM 181602 / DAOM 197198 / MUCL 43194)</name>
    <name type="common">Arbuscular mycorrhizal fungus</name>
    <name type="synonym">Glomus intraradices</name>
    <dbReference type="NCBI Taxonomy" id="747089"/>
    <lineage>
        <taxon>Eukaryota</taxon>
        <taxon>Fungi</taxon>
        <taxon>Fungi incertae sedis</taxon>
        <taxon>Mucoromycota</taxon>
        <taxon>Glomeromycotina</taxon>
        <taxon>Glomeromycetes</taxon>
        <taxon>Glomerales</taxon>
        <taxon>Glomeraceae</taxon>
        <taxon>Rhizophagus</taxon>
    </lineage>
</organism>
<dbReference type="EMBL" id="KI296290">
    <property type="protein sequence ID" value="ESA01673.1"/>
    <property type="molecule type" value="Genomic_DNA"/>
</dbReference>
<name>U9T5S6_RHIID</name>
<evidence type="ECO:0000313" key="1">
    <source>
        <dbReference type="EMBL" id="ESA01673.1"/>
    </source>
</evidence>
<reference evidence="1" key="1">
    <citation type="submission" date="2013-07" db="EMBL/GenBank/DDBJ databases">
        <title>The genome of an arbuscular mycorrhizal fungus provides insights into the evolution of the oldest plant symbiosis.</title>
        <authorList>
            <consortium name="DOE Joint Genome Institute"/>
            <person name="Tisserant E."/>
            <person name="Malbreil M."/>
            <person name="Kuo A."/>
            <person name="Kohler A."/>
            <person name="Symeonidi A."/>
            <person name="Balestrini R."/>
            <person name="Charron P."/>
            <person name="Duensing N."/>
            <person name="Frei-dit-Frey N."/>
            <person name="Gianinazzi-Pearson V."/>
            <person name="Gilbert B."/>
            <person name="Handa Y."/>
            <person name="Hijri M."/>
            <person name="Kaul R."/>
            <person name="Kawaguchi M."/>
            <person name="Krajinski F."/>
            <person name="Lammers P."/>
            <person name="Lapierre D."/>
            <person name="Masclaux F.G."/>
            <person name="Murat C."/>
            <person name="Morin E."/>
            <person name="Ndikumana S."/>
            <person name="Pagni M."/>
            <person name="Petitpierre D."/>
            <person name="Requena N."/>
            <person name="Rosikiewicz P."/>
            <person name="Riley R."/>
            <person name="Saito K."/>
            <person name="San Clemente H."/>
            <person name="Shapiro H."/>
            <person name="van Tuinen D."/>
            <person name="Becard G."/>
            <person name="Bonfante P."/>
            <person name="Paszkowski U."/>
            <person name="Shachar-Hill Y."/>
            <person name="Young J.P."/>
            <person name="Sanders I.R."/>
            <person name="Henrissat B."/>
            <person name="Rensing S.A."/>
            <person name="Grigoriev I.V."/>
            <person name="Corradi N."/>
            <person name="Roux C."/>
            <person name="Martin F."/>
        </authorList>
    </citation>
    <scope>NUCLEOTIDE SEQUENCE</scope>
    <source>
        <strain evidence="1">DAOM 197198</strain>
    </source>
</reference>